<reference evidence="5" key="2">
    <citation type="submission" date="2020-04" db="EMBL/GenBank/DDBJ databases">
        <authorList>
            <consortium name="NCBI Genome Project"/>
        </authorList>
    </citation>
    <scope>NUCLEOTIDE SEQUENCE</scope>
    <source>
        <strain evidence="5">CBS 342.82</strain>
    </source>
</reference>
<accession>A0A6J3LUM4</accession>
<dbReference type="InterPro" id="IPR052837">
    <property type="entry name" value="Mitoribosomal_bS21"/>
</dbReference>
<dbReference type="RefSeq" id="XP_033456394.1">
    <property type="nucleotide sequence ID" value="XM_033600163.1"/>
</dbReference>
<evidence type="ECO:0000256" key="1">
    <source>
        <dbReference type="ARBA" id="ARBA00006640"/>
    </source>
</evidence>
<protein>
    <recommendedName>
        <fullName evidence="6">Ribosomal protein S21</fullName>
    </recommendedName>
</protein>
<dbReference type="PANTHER" id="PTHR41237:SF1">
    <property type="entry name" value="SMALL RIBOSOMAL SUBUNIT PROTEIN BS21M"/>
    <property type="match status" value="1"/>
</dbReference>
<sequence>LKLGPNVGRSFHVDAGRGLDVARAFRNLDTACKRNKVRTDFLKQRFHERPGLKRKRIRYEGKIRGFKARFTKVVQMVQSMTKSGW</sequence>
<comment type="similarity">
    <text evidence="1">Belongs to the bacterial ribosomal protein bS21 family.</text>
</comment>
<name>A0A6J3LUM4_9PEZI</name>
<reference evidence="5" key="3">
    <citation type="submission" date="2025-08" db="UniProtKB">
        <authorList>
            <consortium name="RefSeq"/>
        </authorList>
    </citation>
    <scope>IDENTIFICATION</scope>
    <source>
        <strain evidence="5">CBS 342.82</strain>
    </source>
</reference>
<evidence type="ECO:0000313" key="5">
    <source>
        <dbReference type="RefSeq" id="XP_033456394.1"/>
    </source>
</evidence>
<keyword evidence="4" id="KW-1185">Reference proteome</keyword>
<dbReference type="InterPro" id="IPR001911">
    <property type="entry name" value="Ribosomal_bS21"/>
</dbReference>
<keyword evidence="3" id="KW-0687">Ribonucleoprotein</keyword>
<dbReference type="GO" id="GO:0005763">
    <property type="term" value="C:mitochondrial small ribosomal subunit"/>
    <property type="evidence" value="ECO:0007669"/>
    <property type="project" value="TreeGrafter"/>
</dbReference>
<dbReference type="Proteomes" id="UP000504637">
    <property type="component" value="Unplaced"/>
</dbReference>
<keyword evidence="2" id="KW-0689">Ribosomal protein</keyword>
<dbReference type="GeneID" id="54357963"/>
<organism evidence="5">
    <name type="scientific">Dissoconium aciculare CBS 342.82</name>
    <dbReference type="NCBI Taxonomy" id="1314786"/>
    <lineage>
        <taxon>Eukaryota</taxon>
        <taxon>Fungi</taxon>
        <taxon>Dikarya</taxon>
        <taxon>Ascomycota</taxon>
        <taxon>Pezizomycotina</taxon>
        <taxon>Dothideomycetes</taxon>
        <taxon>Dothideomycetidae</taxon>
        <taxon>Mycosphaerellales</taxon>
        <taxon>Dissoconiaceae</taxon>
        <taxon>Dissoconium</taxon>
    </lineage>
</organism>
<feature type="non-terminal residue" evidence="5">
    <location>
        <position position="1"/>
    </location>
</feature>
<dbReference type="PANTHER" id="PTHR41237">
    <property type="entry name" value="37S RIBOSOMAL PROTEIN MRP21, MITOCHONDRIAL"/>
    <property type="match status" value="1"/>
</dbReference>
<gene>
    <name evidence="5" type="ORF">K489DRAFT_289988</name>
</gene>
<dbReference type="GO" id="GO:0003735">
    <property type="term" value="F:structural constituent of ribosome"/>
    <property type="evidence" value="ECO:0007669"/>
    <property type="project" value="InterPro"/>
</dbReference>
<dbReference type="Pfam" id="PF01165">
    <property type="entry name" value="Ribosomal_S21"/>
    <property type="match status" value="1"/>
</dbReference>
<proteinExistence type="inferred from homology"/>
<dbReference type="GO" id="GO:0070124">
    <property type="term" value="P:mitochondrial translational initiation"/>
    <property type="evidence" value="ECO:0007669"/>
    <property type="project" value="TreeGrafter"/>
</dbReference>
<evidence type="ECO:0000313" key="4">
    <source>
        <dbReference type="Proteomes" id="UP000504637"/>
    </source>
</evidence>
<evidence type="ECO:0008006" key="6">
    <source>
        <dbReference type="Google" id="ProtNLM"/>
    </source>
</evidence>
<evidence type="ECO:0000256" key="3">
    <source>
        <dbReference type="ARBA" id="ARBA00023274"/>
    </source>
</evidence>
<evidence type="ECO:0000256" key="2">
    <source>
        <dbReference type="ARBA" id="ARBA00022980"/>
    </source>
</evidence>
<reference evidence="5" key="1">
    <citation type="submission" date="2020-01" db="EMBL/GenBank/DDBJ databases">
        <authorList>
            <consortium name="DOE Joint Genome Institute"/>
            <person name="Haridas S."/>
            <person name="Albert R."/>
            <person name="Binder M."/>
            <person name="Bloem J."/>
            <person name="Labutti K."/>
            <person name="Salamov A."/>
            <person name="Andreopoulos B."/>
            <person name="Baker S.E."/>
            <person name="Barry K."/>
            <person name="Bills G."/>
            <person name="Bluhm B.H."/>
            <person name="Cannon C."/>
            <person name="Castanera R."/>
            <person name="Culley D.E."/>
            <person name="Daum C."/>
            <person name="Ezra D."/>
            <person name="Gonzalez J.B."/>
            <person name="Henrissat B."/>
            <person name="Kuo A."/>
            <person name="Liang C."/>
            <person name="Lipzen A."/>
            <person name="Lutzoni F."/>
            <person name="Magnuson J."/>
            <person name="Mondo S."/>
            <person name="Nolan M."/>
            <person name="Ohm R."/>
            <person name="Pangilinan J."/>
            <person name="Park H.-J."/>
            <person name="Ramirez L."/>
            <person name="Alfaro M."/>
            <person name="Sun H."/>
            <person name="Tritt A."/>
            <person name="Yoshinaga Y."/>
            <person name="Zwiers L.-H."/>
            <person name="Turgeon B.G."/>
            <person name="Goodwin S.B."/>
            <person name="Spatafora J.W."/>
            <person name="Crous P.W."/>
            <person name="Grigoriev I.V."/>
        </authorList>
    </citation>
    <scope>NUCLEOTIDE SEQUENCE</scope>
    <source>
        <strain evidence="5">CBS 342.82</strain>
    </source>
</reference>
<dbReference type="OrthoDB" id="2501249at2759"/>
<dbReference type="AlphaFoldDB" id="A0A6J3LUM4"/>